<dbReference type="NCBIfam" id="TIGR02734">
    <property type="entry name" value="crtI_fam"/>
    <property type="match status" value="1"/>
</dbReference>
<evidence type="ECO:0000313" key="6">
    <source>
        <dbReference type="EMBL" id="CAA9491542.1"/>
    </source>
</evidence>
<evidence type="ECO:0000256" key="3">
    <source>
        <dbReference type="ARBA" id="ARBA00023002"/>
    </source>
</evidence>
<organism evidence="6">
    <name type="scientific">uncultured Solirubrobacterales bacterium</name>
    <dbReference type="NCBI Taxonomy" id="768556"/>
    <lineage>
        <taxon>Bacteria</taxon>
        <taxon>Bacillati</taxon>
        <taxon>Actinomycetota</taxon>
        <taxon>Thermoleophilia</taxon>
        <taxon>Solirubrobacterales</taxon>
        <taxon>environmental samples</taxon>
    </lineage>
</organism>
<dbReference type="Pfam" id="PF01593">
    <property type="entry name" value="Amino_oxidase"/>
    <property type="match status" value="1"/>
</dbReference>
<dbReference type="AlphaFoldDB" id="A0A6J4S7S5"/>
<dbReference type="EMBL" id="CADCVV010000062">
    <property type="protein sequence ID" value="CAA9491542.1"/>
    <property type="molecule type" value="Genomic_DNA"/>
</dbReference>
<protein>
    <recommendedName>
        <fullName evidence="5">Amine oxidase domain-containing protein</fullName>
    </recommendedName>
</protein>
<comment type="pathway">
    <text evidence="1 4">Carotenoid biosynthesis.</text>
</comment>
<dbReference type="InterPro" id="IPR036188">
    <property type="entry name" value="FAD/NAD-bd_sf"/>
</dbReference>
<dbReference type="Gene3D" id="3.50.50.60">
    <property type="entry name" value="FAD/NAD(P)-binding domain"/>
    <property type="match status" value="2"/>
</dbReference>
<dbReference type="PANTHER" id="PTHR43734">
    <property type="entry name" value="PHYTOENE DESATURASE"/>
    <property type="match status" value="1"/>
</dbReference>
<reference evidence="6" key="1">
    <citation type="submission" date="2020-02" db="EMBL/GenBank/DDBJ databases">
        <authorList>
            <person name="Meier V. D."/>
        </authorList>
    </citation>
    <scope>NUCLEOTIDE SEQUENCE</scope>
    <source>
        <strain evidence="6">AVDCRST_MAG17</strain>
    </source>
</reference>
<evidence type="ECO:0000256" key="4">
    <source>
        <dbReference type="RuleBase" id="RU362075"/>
    </source>
</evidence>
<accession>A0A6J4S7S5</accession>
<dbReference type="InterPro" id="IPR002937">
    <property type="entry name" value="Amino_oxidase"/>
</dbReference>
<proteinExistence type="inferred from homology"/>
<evidence type="ECO:0000259" key="5">
    <source>
        <dbReference type="Pfam" id="PF01593"/>
    </source>
</evidence>
<feature type="domain" description="Amine oxidase" evidence="5">
    <location>
        <begin position="10"/>
        <end position="479"/>
    </location>
</feature>
<evidence type="ECO:0000256" key="1">
    <source>
        <dbReference type="ARBA" id="ARBA00004829"/>
    </source>
</evidence>
<keyword evidence="2 4" id="KW-0125">Carotenoid biosynthesis</keyword>
<dbReference type="PANTHER" id="PTHR43734:SF1">
    <property type="entry name" value="PHYTOENE DESATURASE"/>
    <property type="match status" value="1"/>
</dbReference>
<dbReference type="GO" id="GO:0016491">
    <property type="term" value="F:oxidoreductase activity"/>
    <property type="evidence" value="ECO:0007669"/>
    <property type="project" value="UniProtKB-KW"/>
</dbReference>
<dbReference type="GO" id="GO:0016117">
    <property type="term" value="P:carotenoid biosynthetic process"/>
    <property type="evidence" value="ECO:0007669"/>
    <property type="project" value="UniProtKB-KW"/>
</dbReference>
<sequence>MRVVVIGAGLGGLAVALRLQGAGHEVTVVDRRERPGGRAYQLHDQGFTWDMGPSLLTMPWVLEETFAAGGLDLHREVTLQRLEPLYRIRWAEDERHLDFGSDRERLREEIARFSSRDAARLDDFLEAVRPIYEEGILAAGRQSFLHARDFVGLLPTMLRLGAALPLHHFVARYFRHPRVREAFSFHSLFIGGDPFRVPAIYAALVYLQVADGGWYAEGGTYSIVEAMARPLDVRCGVAVEGIERSGDRRGGGGEVRAVILADGERIRADVVVSNADVLSTHELLGRPAPLRRLTPTMSCYLLFLGTDRTFPELHHHTLMLGRDYRETIAEVTRGRAVPQRLSTYVHTPSRTEPEMARPGGDSIYVLLPVPNLRAPIDWRAEARPLRDRLVADYERSYGLEGLADSIVAEHVMTPEDFRSELGAVDGNAFAVEPTLHQSAYFRQHNRDRSVDGLYYVGGGTHPGAGVPGVLLGAEVTADLIERDRARAPLAA</sequence>
<keyword evidence="3 4" id="KW-0560">Oxidoreductase</keyword>
<comment type="similarity">
    <text evidence="4">Belongs to the carotenoid/retinoid oxidoreductase family.</text>
</comment>
<gene>
    <name evidence="6" type="ORF">AVDCRST_MAG17-805</name>
</gene>
<dbReference type="InterPro" id="IPR014105">
    <property type="entry name" value="Carotenoid/retinoid_OxRdtase"/>
</dbReference>
<evidence type="ECO:0000256" key="2">
    <source>
        <dbReference type="ARBA" id="ARBA00022746"/>
    </source>
</evidence>
<dbReference type="SUPFAM" id="SSF51905">
    <property type="entry name" value="FAD/NAD(P)-binding domain"/>
    <property type="match status" value="1"/>
</dbReference>
<name>A0A6J4S7S5_9ACTN</name>